<comment type="caution">
    <text evidence="3">The sequence shown here is derived from an EMBL/GenBank/DDBJ whole genome shotgun (WGS) entry which is preliminary data.</text>
</comment>
<name>A0AAW1DML1_9HEMI</name>
<evidence type="ECO:0000256" key="1">
    <source>
        <dbReference type="SAM" id="Phobius"/>
    </source>
</evidence>
<protein>
    <submittedName>
        <fullName evidence="3">Uncharacterized protein</fullName>
    </submittedName>
</protein>
<organism evidence="3 4">
    <name type="scientific">Rhynocoris fuscipes</name>
    <dbReference type="NCBI Taxonomy" id="488301"/>
    <lineage>
        <taxon>Eukaryota</taxon>
        <taxon>Metazoa</taxon>
        <taxon>Ecdysozoa</taxon>
        <taxon>Arthropoda</taxon>
        <taxon>Hexapoda</taxon>
        <taxon>Insecta</taxon>
        <taxon>Pterygota</taxon>
        <taxon>Neoptera</taxon>
        <taxon>Paraneoptera</taxon>
        <taxon>Hemiptera</taxon>
        <taxon>Heteroptera</taxon>
        <taxon>Panheteroptera</taxon>
        <taxon>Cimicomorpha</taxon>
        <taxon>Reduviidae</taxon>
        <taxon>Harpactorinae</taxon>
        <taxon>Harpactorini</taxon>
        <taxon>Rhynocoris</taxon>
    </lineage>
</organism>
<keyword evidence="4" id="KW-1185">Reference proteome</keyword>
<reference evidence="3 4" key="1">
    <citation type="submission" date="2022-12" db="EMBL/GenBank/DDBJ databases">
        <title>Chromosome-level genome assembly of true bugs.</title>
        <authorList>
            <person name="Ma L."/>
            <person name="Li H."/>
        </authorList>
    </citation>
    <scope>NUCLEOTIDE SEQUENCE [LARGE SCALE GENOMIC DNA]</scope>
    <source>
        <strain evidence="3">Lab_2022b</strain>
    </source>
</reference>
<evidence type="ECO:0000313" key="4">
    <source>
        <dbReference type="Proteomes" id="UP001461498"/>
    </source>
</evidence>
<keyword evidence="1" id="KW-0812">Transmembrane</keyword>
<gene>
    <name evidence="3" type="ORF">O3M35_006853</name>
</gene>
<feature type="chain" id="PRO_5043609534" evidence="2">
    <location>
        <begin position="19"/>
        <end position="165"/>
    </location>
</feature>
<keyword evidence="2" id="KW-0732">Signal</keyword>
<feature type="transmembrane region" description="Helical" evidence="1">
    <location>
        <begin position="104"/>
        <end position="123"/>
    </location>
</feature>
<evidence type="ECO:0000313" key="3">
    <source>
        <dbReference type="EMBL" id="KAK9509565.1"/>
    </source>
</evidence>
<evidence type="ECO:0000256" key="2">
    <source>
        <dbReference type="SAM" id="SignalP"/>
    </source>
</evidence>
<feature type="signal peptide" evidence="2">
    <location>
        <begin position="1"/>
        <end position="18"/>
    </location>
</feature>
<sequence>MVWALKAPLLTLKQVLSADDVMYLVKTYANPDIIFVPMLQDRLPRTARLPKVSWIRNQHRTRQRSYQQGITIRLWWPTLDHGGDLLFGHGGVYYPYYSNYQAPFIWACLFILTLVFICGKVICFSKRGVNLTHFTKRKTYRPFFLYKTVYAPSFTMRPRPFTKQY</sequence>
<dbReference type="Proteomes" id="UP001461498">
    <property type="component" value="Unassembled WGS sequence"/>
</dbReference>
<proteinExistence type="predicted"/>
<dbReference type="AlphaFoldDB" id="A0AAW1DML1"/>
<keyword evidence="1" id="KW-0472">Membrane</keyword>
<dbReference type="EMBL" id="JAPXFL010000003">
    <property type="protein sequence ID" value="KAK9509565.1"/>
    <property type="molecule type" value="Genomic_DNA"/>
</dbReference>
<keyword evidence="1" id="KW-1133">Transmembrane helix</keyword>
<accession>A0AAW1DML1</accession>